<dbReference type="Gene3D" id="3.30.70.260">
    <property type="match status" value="1"/>
</dbReference>
<keyword evidence="9" id="KW-0028">Amino-acid biosynthesis</keyword>
<dbReference type="Gene3D" id="3.40.50.720">
    <property type="entry name" value="NAD(P)-binding Rossmann-like Domain"/>
    <property type="match status" value="2"/>
</dbReference>
<proteinExistence type="inferred from homology"/>
<protein>
    <recommendedName>
        <fullName evidence="4 9">D-3-phosphoglycerate dehydrogenase</fullName>
        <ecNumber evidence="9">1.1.1.95</ecNumber>
    </recommendedName>
</protein>
<dbReference type="Proteomes" id="UP000309893">
    <property type="component" value="Unassembled WGS sequence"/>
</dbReference>
<dbReference type="InterPro" id="IPR045865">
    <property type="entry name" value="ACT-like_dom_sf"/>
</dbReference>
<dbReference type="PROSITE" id="PS00671">
    <property type="entry name" value="D_2_HYDROXYACID_DH_3"/>
    <property type="match status" value="1"/>
</dbReference>
<dbReference type="EC" id="1.1.1.95" evidence="9"/>
<evidence type="ECO:0000256" key="1">
    <source>
        <dbReference type="ARBA" id="ARBA00003800"/>
    </source>
</evidence>
<name>A0A4S2D8H5_9MICO</name>
<dbReference type="RefSeq" id="WP_135949104.1">
    <property type="nucleotide sequence ID" value="NZ_SRYO01000003.1"/>
</dbReference>
<sequence length="534" mass="55644">MSKPVVLIAEELSPATIDALGPDFDVRRVDGTDRPALLSALADAHAILIRSATKVDAEAIAAAPVLKVVARAGVGLDNVDIKAATAAGVMVVNAPTSNIISAAELTIGHILSLARHIPAAHASLAAGAWKRSSFTGTELFEKTVGIIGLGRIGALIAARLQAFGVSVVAYDPYVTPTRAQQLGVTLLSLDDLLAQSDFVTIHMPKTPETTGMIGAAQFALMKPTAYVVNVARGGLIDEEALHTALTTGEIAGAGLDVFTSEPPKADGTAFPLLSLPNVVVTPHLGASTDEAQEKAGISVARSVKLALEGDLVPDAVNVAGGVIDPFVRPGIALVEQLGQVFSGIATSALTSLDIEVRGELAAYDVSVYRLAALKGIFTKIVSENVSYVNAPLFAEQRGIETRLIVEADSPLYRNITILRGTLSDGTVLEVAGTLAGTRMVPKIVGINGYEIEVPIDKHHILMRYADRPGIVAIYGQKLGEAGINIAGLFVAQPDASGRALSVLTVDQPVPDAILDDTREAIGADLFRQLEIVEA</sequence>
<keyword evidence="5 9" id="KW-0560">Oxidoreductase</keyword>
<dbReference type="Pfam" id="PF19304">
    <property type="entry name" value="PGDH_inter"/>
    <property type="match status" value="1"/>
</dbReference>
<dbReference type="CDD" id="cd12173">
    <property type="entry name" value="PGDH_4"/>
    <property type="match status" value="1"/>
</dbReference>
<evidence type="ECO:0000256" key="5">
    <source>
        <dbReference type="ARBA" id="ARBA00023002"/>
    </source>
</evidence>
<dbReference type="FunFam" id="3.40.50.720:FF:000021">
    <property type="entry name" value="D-3-phosphoglycerate dehydrogenase"/>
    <property type="match status" value="1"/>
</dbReference>
<dbReference type="InterPro" id="IPR006140">
    <property type="entry name" value="D-isomer_DH_NAD-bd"/>
</dbReference>
<keyword evidence="9" id="KW-0718">Serine biosynthesis</keyword>
<dbReference type="EMBL" id="SRYO01000003">
    <property type="protein sequence ID" value="TGY38028.1"/>
    <property type="molecule type" value="Genomic_DNA"/>
</dbReference>
<evidence type="ECO:0000259" key="10">
    <source>
        <dbReference type="PROSITE" id="PS51671"/>
    </source>
</evidence>
<evidence type="ECO:0000313" key="12">
    <source>
        <dbReference type="Proteomes" id="UP000309893"/>
    </source>
</evidence>
<dbReference type="NCBIfam" id="TIGR01327">
    <property type="entry name" value="PGDH"/>
    <property type="match status" value="1"/>
</dbReference>
<dbReference type="Gene3D" id="3.30.1330.90">
    <property type="entry name" value="D-3-phosphoglycerate dehydrogenase, domain 3"/>
    <property type="match status" value="1"/>
</dbReference>
<dbReference type="PROSITE" id="PS51671">
    <property type="entry name" value="ACT"/>
    <property type="match status" value="1"/>
</dbReference>
<dbReference type="Pfam" id="PF02826">
    <property type="entry name" value="2-Hacid_dh_C"/>
    <property type="match status" value="1"/>
</dbReference>
<organism evidence="11 12">
    <name type="scientific">Microbacterium laevaniformans</name>
    <dbReference type="NCBI Taxonomy" id="36807"/>
    <lineage>
        <taxon>Bacteria</taxon>
        <taxon>Bacillati</taxon>
        <taxon>Actinomycetota</taxon>
        <taxon>Actinomycetes</taxon>
        <taxon>Micrococcales</taxon>
        <taxon>Microbacteriaceae</taxon>
        <taxon>Microbacterium</taxon>
    </lineage>
</organism>
<evidence type="ECO:0000256" key="9">
    <source>
        <dbReference type="RuleBase" id="RU363003"/>
    </source>
</evidence>
<dbReference type="InterPro" id="IPR029752">
    <property type="entry name" value="D-isomer_DH_CS1"/>
</dbReference>
<dbReference type="InterPro" id="IPR029009">
    <property type="entry name" value="ASB_dom_sf"/>
</dbReference>
<dbReference type="GO" id="GO:0051287">
    <property type="term" value="F:NAD binding"/>
    <property type="evidence" value="ECO:0007669"/>
    <property type="project" value="UniProtKB-UniRule"/>
</dbReference>
<comment type="pathway">
    <text evidence="2 9">Amino-acid biosynthesis; L-serine biosynthesis; L-serine from 3-phospho-D-glycerate: step 1/3.</text>
</comment>
<dbReference type="AlphaFoldDB" id="A0A4S2D8H5"/>
<dbReference type="UniPathway" id="UPA00135">
    <property type="reaction ID" value="UER00196"/>
</dbReference>
<dbReference type="SUPFAM" id="SSF52283">
    <property type="entry name" value="Formate/glycerate dehydrogenase catalytic domain-like"/>
    <property type="match status" value="1"/>
</dbReference>
<dbReference type="InterPro" id="IPR002912">
    <property type="entry name" value="ACT_dom"/>
</dbReference>
<dbReference type="PROSITE" id="PS00670">
    <property type="entry name" value="D_2_HYDROXYACID_DH_2"/>
    <property type="match status" value="1"/>
</dbReference>
<dbReference type="InterPro" id="IPR006236">
    <property type="entry name" value="PGDH"/>
</dbReference>
<comment type="function">
    <text evidence="1">Catalyzes the reversible oxidation of 3-phospho-D-glycerate to 3-phosphonooxypyruvate, the first step of the phosphorylated L-serine biosynthesis pathway. Also catalyzes the reversible oxidation of 2-hydroxyglutarate to 2-oxoglutarate.</text>
</comment>
<dbReference type="InterPro" id="IPR045626">
    <property type="entry name" value="PGDH_ASB_dom"/>
</dbReference>
<evidence type="ECO:0000313" key="11">
    <source>
        <dbReference type="EMBL" id="TGY38028.1"/>
    </source>
</evidence>
<reference evidence="11 12" key="1">
    <citation type="submission" date="2019-04" db="EMBL/GenBank/DDBJ databases">
        <title>Microbes associate with the intestines of laboratory mice.</title>
        <authorList>
            <person name="Navarre W."/>
            <person name="Wong E."/>
            <person name="Huang K."/>
            <person name="Tropini C."/>
            <person name="Ng K."/>
            <person name="Yu B."/>
        </authorList>
    </citation>
    <scope>NUCLEOTIDE SEQUENCE [LARGE SCALE GENOMIC DNA]</scope>
    <source>
        <strain evidence="11 12">NM46_B2-13</strain>
    </source>
</reference>
<dbReference type="SMART" id="SM00997">
    <property type="entry name" value="AdoHcyase_NAD"/>
    <property type="match status" value="1"/>
</dbReference>
<accession>A0A4S2D8H5</accession>
<evidence type="ECO:0000256" key="8">
    <source>
        <dbReference type="ARBA" id="ARBA00048731"/>
    </source>
</evidence>
<dbReference type="PROSITE" id="PS00065">
    <property type="entry name" value="D_2_HYDROXYACID_DH_1"/>
    <property type="match status" value="1"/>
</dbReference>
<comment type="catalytic activity">
    <reaction evidence="7">
        <text>(R)-2-hydroxyglutarate + NAD(+) = 2-oxoglutarate + NADH + H(+)</text>
        <dbReference type="Rhea" id="RHEA:49612"/>
        <dbReference type="ChEBI" id="CHEBI:15378"/>
        <dbReference type="ChEBI" id="CHEBI:15801"/>
        <dbReference type="ChEBI" id="CHEBI:16810"/>
        <dbReference type="ChEBI" id="CHEBI:57540"/>
        <dbReference type="ChEBI" id="CHEBI:57945"/>
        <dbReference type="EC" id="1.1.1.399"/>
    </reaction>
</comment>
<dbReference type="GO" id="GO:0004617">
    <property type="term" value="F:phosphoglycerate dehydrogenase activity"/>
    <property type="evidence" value="ECO:0007669"/>
    <property type="project" value="UniProtKB-UniRule"/>
</dbReference>
<comment type="catalytic activity">
    <reaction evidence="8 9">
        <text>(2R)-3-phosphoglycerate + NAD(+) = 3-phosphooxypyruvate + NADH + H(+)</text>
        <dbReference type="Rhea" id="RHEA:12641"/>
        <dbReference type="ChEBI" id="CHEBI:15378"/>
        <dbReference type="ChEBI" id="CHEBI:18110"/>
        <dbReference type="ChEBI" id="CHEBI:57540"/>
        <dbReference type="ChEBI" id="CHEBI:57945"/>
        <dbReference type="ChEBI" id="CHEBI:58272"/>
        <dbReference type="EC" id="1.1.1.95"/>
    </reaction>
</comment>
<dbReference type="OrthoDB" id="9793626at2"/>
<keyword evidence="6 9" id="KW-0520">NAD</keyword>
<dbReference type="InterPro" id="IPR029753">
    <property type="entry name" value="D-isomer_DH_CS"/>
</dbReference>
<evidence type="ECO:0000256" key="7">
    <source>
        <dbReference type="ARBA" id="ARBA00048126"/>
    </source>
</evidence>
<dbReference type="InterPro" id="IPR036291">
    <property type="entry name" value="NAD(P)-bd_dom_sf"/>
</dbReference>
<dbReference type="Pfam" id="PF00389">
    <property type="entry name" value="2-Hacid_dh"/>
    <property type="match status" value="1"/>
</dbReference>
<gene>
    <name evidence="11" type="ORF">E5344_06405</name>
</gene>
<feature type="domain" description="ACT" evidence="10">
    <location>
        <begin position="459"/>
        <end position="534"/>
    </location>
</feature>
<evidence type="ECO:0000256" key="4">
    <source>
        <dbReference type="ARBA" id="ARBA00021582"/>
    </source>
</evidence>
<dbReference type="PANTHER" id="PTHR42938">
    <property type="entry name" value="FORMATE DEHYDROGENASE 1"/>
    <property type="match status" value="1"/>
</dbReference>
<comment type="caution">
    <text evidence="11">The sequence shown here is derived from an EMBL/GenBank/DDBJ whole genome shotgun (WGS) entry which is preliminary data.</text>
</comment>
<dbReference type="SUPFAM" id="SSF51735">
    <property type="entry name" value="NAD(P)-binding Rossmann-fold domains"/>
    <property type="match status" value="1"/>
</dbReference>
<dbReference type="SUPFAM" id="SSF143548">
    <property type="entry name" value="Serine metabolism enzymes domain"/>
    <property type="match status" value="1"/>
</dbReference>
<dbReference type="CDD" id="cd04902">
    <property type="entry name" value="ACT_3PGDH-xct"/>
    <property type="match status" value="1"/>
</dbReference>
<dbReference type="SUPFAM" id="SSF55021">
    <property type="entry name" value="ACT-like"/>
    <property type="match status" value="1"/>
</dbReference>
<evidence type="ECO:0000256" key="2">
    <source>
        <dbReference type="ARBA" id="ARBA00005216"/>
    </source>
</evidence>
<dbReference type="InterPro" id="IPR015878">
    <property type="entry name" value="Ado_hCys_hydrolase_NAD-bd"/>
</dbReference>
<comment type="similarity">
    <text evidence="3 9">Belongs to the D-isomer specific 2-hydroxyacid dehydrogenase family.</text>
</comment>
<dbReference type="PANTHER" id="PTHR42938:SF47">
    <property type="entry name" value="HYDROXYPYRUVATE REDUCTASE"/>
    <property type="match status" value="1"/>
</dbReference>
<evidence type="ECO:0000256" key="3">
    <source>
        <dbReference type="ARBA" id="ARBA00005854"/>
    </source>
</evidence>
<dbReference type="InterPro" id="IPR006139">
    <property type="entry name" value="D-isomer_2_OHA_DH_cat_dom"/>
</dbReference>
<dbReference type="GO" id="GO:0006564">
    <property type="term" value="P:L-serine biosynthetic process"/>
    <property type="evidence" value="ECO:0007669"/>
    <property type="project" value="UniProtKB-UniRule"/>
</dbReference>
<evidence type="ECO:0000256" key="6">
    <source>
        <dbReference type="ARBA" id="ARBA00023027"/>
    </source>
</evidence>